<feature type="region of interest" description="Disordered" evidence="1">
    <location>
        <begin position="462"/>
        <end position="495"/>
    </location>
</feature>
<feature type="region of interest" description="Disordered" evidence="1">
    <location>
        <begin position="379"/>
        <end position="401"/>
    </location>
</feature>
<feature type="region of interest" description="Disordered" evidence="1">
    <location>
        <begin position="17"/>
        <end position="134"/>
    </location>
</feature>
<dbReference type="Proteomes" id="UP000006514">
    <property type="component" value="Unassembled WGS sequence"/>
</dbReference>
<name>J0LI13_AURST</name>
<dbReference type="EMBL" id="JH687833">
    <property type="protein sequence ID" value="EJD37905.1"/>
    <property type="molecule type" value="Genomic_DNA"/>
</dbReference>
<dbReference type="OrthoDB" id="3261928at2759"/>
<dbReference type="InParanoid" id="J0LI13"/>
<feature type="compositionally biased region" description="Low complexity" evidence="1">
    <location>
        <begin position="99"/>
        <end position="122"/>
    </location>
</feature>
<reference evidence="3" key="1">
    <citation type="journal article" date="2012" name="Science">
        <title>The Paleozoic origin of enzymatic lignin decomposition reconstructed from 31 fungal genomes.</title>
        <authorList>
            <person name="Floudas D."/>
            <person name="Binder M."/>
            <person name="Riley R."/>
            <person name="Barry K."/>
            <person name="Blanchette R.A."/>
            <person name="Henrissat B."/>
            <person name="Martinez A.T."/>
            <person name="Otillar R."/>
            <person name="Spatafora J.W."/>
            <person name="Yadav J.S."/>
            <person name="Aerts A."/>
            <person name="Benoit I."/>
            <person name="Boyd A."/>
            <person name="Carlson A."/>
            <person name="Copeland A."/>
            <person name="Coutinho P.M."/>
            <person name="de Vries R.P."/>
            <person name="Ferreira P."/>
            <person name="Findley K."/>
            <person name="Foster B."/>
            <person name="Gaskell J."/>
            <person name="Glotzer D."/>
            <person name="Gorecki P."/>
            <person name="Heitman J."/>
            <person name="Hesse C."/>
            <person name="Hori C."/>
            <person name="Igarashi K."/>
            <person name="Jurgens J.A."/>
            <person name="Kallen N."/>
            <person name="Kersten P."/>
            <person name="Kohler A."/>
            <person name="Kuees U."/>
            <person name="Kumar T.K.A."/>
            <person name="Kuo A."/>
            <person name="LaButti K."/>
            <person name="Larrondo L.F."/>
            <person name="Lindquist E."/>
            <person name="Ling A."/>
            <person name="Lombard V."/>
            <person name="Lucas S."/>
            <person name="Lundell T."/>
            <person name="Martin R."/>
            <person name="McLaughlin D.J."/>
            <person name="Morgenstern I."/>
            <person name="Morin E."/>
            <person name="Murat C."/>
            <person name="Nagy L.G."/>
            <person name="Nolan M."/>
            <person name="Ohm R.A."/>
            <person name="Patyshakuliyeva A."/>
            <person name="Rokas A."/>
            <person name="Ruiz-Duenas F.J."/>
            <person name="Sabat G."/>
            <person name="Salamov A."/>
            <person name="Samejima M."/>
            <person name="Schmutz J."/>
            <person name="Slot J.C."/>
            <person name="St John F."/>
            <person name="Stenlid J."/>
            <person name="Sun H."/>
            <person name="Sun S."/>
            <person name="Syed K."/>
            <person name="Tsang A."/>
            <person name="Wiebenga A."/>
            <person name="Young D."/>
            <person name="Pisabarro A."/>
            <person name="Eastwood D.C."/>
            <person name="Martin F."/>
            <person name="Cullen D."/>
            <person name="Grigoriev I.V."/>
            <person name="Hibbett D.S."/>
        </authorList>
    </citation>
    <scope>NUCLEOTIDE SEQUENCE [LARGE SCALE GENOMIC DNA]</scope>
    <source>
        <strain evidence="3">TFB10046</strain>
    </source>
</reference>
<dbReference type="KEGG" id="adl:AURDEDRAFT_129184"/>
<protein>
    <submittedName>
        <fullName evidence="2">Uncharacterized protein</fullName>
    </submittedName>
</protein>
<evidence type="ECO:0000313" key="2">
    <source>
        <dbReference type="EMBL" id="EJD37905.1"/>
    </source>
</evidence>
<keyword evidence="3" id="KW-1185">Reference proteome</keyword>
<feature type="compositionally biased region" description="Pro residues" evidence="1">
    <location>
        <begin position="479"/>
        <end position="491"/>
    </location>
</feature>
<gene>
    <name evidence="2" type="ORF">AURDEDRAFT_129184</name>
</gene>
<organism evidence="2 3">
    <name type="scientific">Auricularia subglabra (strain TFB-10046 / SS5)</name>
    <name type="common">White-rot fungus</name>
    <name type="synonym">Auricularia delicata (strain TFB10046)</name>
    <dbReference type="NCBI Taxonomy" id="717982"/>
    <lineage>
        <taxon>Eukaryota</taxon>
        <taxon>Fungi</taxon>
        <taxon>Dikarya</taxon>
        <taxon>Basidiomycota</taxon>
        <taxon>Agaricomycotina</taxon>
        <taxon>Agaricomycetes</taxon>
        <taxon>Auriculariales</taxon>
        <taxon>Auriculariaceae</taxon>
        <taxon>Auricularia</taxon>
    </lineage>
</organism>
<sequence length="617" mass="65354">MPTVDPLAVLAQAALQASAGPNNSAVPSRPMTRAAAAATTSSSTSSAPSAQKRKVADRDNGDGASASGDSDYEIIDSKGDDNDSQSYELVDAMSSPELVAAPVPVSRPTSSRPSSSRSASARNKQHKPPVAVGASARQQLPAIAPAHPPYPIYPPGIPYYGFPPGPYGPGPGPGLAPYPYPLPYPTAALPAVKAASTVKASKSKPGPPAALPLPASASLAERAGSAVRVVRRGPDVTDMVLARPSASVDATEAELSDEQPDREFEMRVTLHRHKVGGKSGKLSSVTSSEALELGGGGLGRVQFITKAFAVHHLATKYRALVDPHGGPPMKIWWKGSPGGKVDAETVMYDDKYNRLYIAWLKSGQPTINVSIDMSEMEPYKIPDADEPDVPSSSASKYDGSDGTVTSVMAKIEALHKCPHDSHTGPCVPDSEGKAICARLTMATTKVWAGRVIVGKANVHELPSDLYPKDSKPSRKGPVLPTPPPPPPPPPQNSISPDLLLAIALGRPLQPPAPAPLPDMRSSSPPPMPPPVDRDQLFQALTEFREHRKYSISVTDLMAAHLNFHDAGYTPDSFECVTLERIRELSGFDEGTAAALKSFCCKYANRLSEPQRKKQRHQ</sequence>
<feature type="region of interest" description="Disordered" evidence="1">
    <location>
        <begin position="509"/>
        <end position="529"/>
    </location>
</feature>
<feature type="compositionally biased region" description="Low complexity" evidence="1">
    <location>
        <begin position="27"/>
        <end position="50"/>
    </location>
</feature>
<feature type="compositionally biased region" description="Basic and acidic residues" evidence="1">
    <location>
        <begin position="462"/>
        <end position="472"/>
    </location>
</feature>
<evidence type="ECO:0000256" key="1">
    <source>
        <dbReference type="SAM" id="MobiDB-lite"/>
    </source>
</evidence>
<accession>J0LI13</accession>
<proteinExistence type="predicted"/>
<dbReference type="AlphaFoldDB" id="J0LI13"/>
<evidence type="ECO:0000313" key="3">
    <source>
        <dbReference type="Proteomes" id="UP000006514"/>
    </source>
</evidence>